<dbReference type="SUPFAM" id="SSF53335">
    <property type="entry name" value="S-adenosyl-L-methionine-dependent methyltransferases"/>
    <property type="match status" value="1"/>
</dbReference>
<evidence type="ECO:0000256" key="2">
    <source>
        <dbReference type="ARBA" id="ARBA00022552"/>
    </source>
</evidence>
<dbReference type="InterPro" id="IPR029063">
    <property type="entry name" value="SAM-dependent_MTases_sf"/>
</dbReference>
<dbReference type="PANTHER" id="PTHR31760:SF0">
    <property type="entry name" value="S-ADENOSYL-L-METHIONINE-DEPENDENT METHYLTRANSFERASES SUPERFAMILY PROTEIN"/>
    <property type="match status" value="1"/>
</dbReference>
<evidence type="ECO:0000256" key="6">
    <source>
        <dbReference type="HAMAP-Rule" id="MF_00074"/>
    </source>
</evidence>
<proteinExistence type="inferred from homology"/>
<feature type="binding site" evidence="6">
    <location>
        <position position="112"/>
    </location>
    <ligand>
        <name>S-adenosyl-L-methionine</name>
        <dbReference type="ChEBI" id="CHEBI:59789"/>
    </ligand>
</feature>
<comment type="similarity">
    <text evidence="6">Belongs to the methyltransferase superfamily. RNA methyltransferase RsmG family.</text>
</comment>
<keyword evidence="5 6" id="KW-0949">S-adenosyl-L-methionine</keyword>
<keyword evidence="3 6" id="KW-0489">Methyltransferase</keyword>
<feature type="binding site" evidence="6">
    <location>
        <begin position="157"/>
        <end position="158"/>
    </location>
    <ligand>
        <name>S-adenosyl-L-methionine</name>
        <dbReference type="ChEBI" id="CHEBI:59789"/>
    </ligand>
</feature>
<dbReference type="Pfam" id="PF02527">
    <property type="entry name" value="GidB"/>
    <property type="match status" value="1"/>
</dbReference>
<keyword evidence="1 6" id="KW-0963">Cytoplasm</keyword>
<dbReference type="Gene3D" id="3.40.50.150">
    <property type="entry name" value="Vaccinia Virus protein VP39"/>
    <property type="match status" value="1"/>
</dbReference>
<name>A0ABN1HM56_9SPHN</name>
<evidence type="ECO:0000256" key="3">
    <source>
        <dbReference type="ARBA" id="ARBA00022603"/>
    </source>
</evidence>
<comment type="subcellular location">
    <subcellularLocation>
        <location evidence="6">Cytoplasm</location>
    </subcellularLocation>
</comment>
<dbReference type="NCBIfam" id="TIGR00138">
    <property type="entry name" value="rsmG_gidB"/>
    <property type="match status" value="1"/>
</dbReference>
<keyword evidence="4 6" id="KW-0808">Transferase</keyword>
<evidence type="ECO:0000256" key="4">
    <source>
        <dbReference type="ARBA" id="ARBA00022679"/>
    </source>
</evidence>
<gene>
    <name evidence="6" type="primary">rsmG</name>
    <name evidence="7" type="ORF">GCM10009102_03810</name>
</gene>
<comment type="caution">
    <text evidence="6">Lacks conserved residue(s) required for the propagation of feature annotation.</text>
</comment>
<dbReference type="InterPro" id="IPR003682">
    <property type="entry name" value="rRNA_ssu_MeTfrase_G"/>
</dbReference>
<organism evidence="7 8">
    <name type="scientific">Sphingomonas insulae</name>
    <dbReference type="NCBI Taxonomy" id="424800"/>
    <lineage>
        <taxon>Bacteria</taxon>
        <taxon>Pseudomonadati</taxon>
        <taxon>Pseudomonadota</taxon>
        <taxon>Alphaproteobacteria</taxon>
        <taxon>Sphingomonadales</taxon>
        <taxon>Sphingomonadaceae</taxon>
        <taxon>Sphingomonas</taxon>
    </lineage>
</organism>
<accession>A0ABN1HM56</accession>
<dbReference type="HAMAP" id="MF_00074">
    <property type="entry name" value="16SrRNA_methyltr_G"/>
    <property type="match status" value="1"/>
</dbReference>
<keyword evidence="2 6" id="KW-0698">rRNA processing</keyword>
<keyword evidence="8" id="KW-1185">Reference proteome</keyword>
<evidence type="ECO:0000313" key="7">
    <source>
        <dbReference type="EMBL" id="GAA0658698.1"/>
    </source>
</evidence>
<dbReference type="EC" id="2.1.1.170" evidence="6"/>
<sequence length="239" mass="26438">MRRTADVPRRGIAYKGGHTRGFVGNLSVRSAACRMTEAEARDIIVARFGEAKARQIDNFVDLVREENSAQNLIAPSTIETIWTRHVLDSAQLMFHVEHFGKSWLDIGTGGGFPGIIVAILLDGATTMVEPRRRRAEFLQRSVDQLGIEQAVVLATKVEAVSDTFDIISARAVASVEKLLQAAGRCATPETRWVLPRGRLEAEQLVSLRRDESRLFHVKHSTTDPESSILIVEPNKGTAR</sequence>
<dbReference type="Proteomes" id="UP001500238">
    <property type="component" value="Unassembled WGS sequence"/>
</dbReference>
<comment type="catalytic activity">
    <reaction evidence="6">
        <text>guanosine(527) in 16S rRNA + S-adenosyl-L-methionine = N(7)-methylguanosine(527) in 16S rRNA + S-adenosyl-L-homocysteine</text>
        <dbReference type="Rhea" id="RHEA:42732"/>
        <dbReference type="Rhea" id="RHEA-COMP:10209"/>
        <dbReference type="Rhea" id="RHEA-COMP:10210"/>
        <dbReference type="ChEBI" id="CHEBI:57856"/>
        <dbReference type="ChEBI" id="CHEBI:59789"/>
        <dbReference type="ChEBI" id="CHEBI:74269"/>
        <dbReference type="ChEBI" id="CHEBI:74480"/>
        <dbReference type="EC" id="2.1.1.170"/>
    </reaction>
</comment>
<feature type="binding site" evidence="6">
    <location>
        <position position="170"/>
    </location>
    <ligand>
        <name>S-adenosyl-L-methionine</name>
        <dbReference type="ChEBI" id="CHEBI:59789"/>
    </ligand>
</feature>
<evidence type="ECO:0000256" key="5">
    <source>
        <dbReference type="ARBA" id="ARBA00022691"/>
    </source>
</evidence>
<evidence type="ECO:0000256" key="1">
    <source>
        <dbReference type="ARBA" id="ARBA00022490"/>
    </source>
</evidence>
<dbReference type="PANTHER" id="PTHR31760">
    <property type="entry name" value="S-ADENOSYL-L-METHIONINE-DEPENDENT METHYLTRANSFERASES SUPERFAMILY PROTEIN"/>
    <property type="match status" value="1"/>
</dbReference>
<protein>
    <recommendedName>
        <fullName evidence="6">Ribosomal RNA small subunit methyltransferase G</fullName>
        <ecNumber evidence="6">2.1.1.170</ecNumber>
    </recommendedName>
    <alternativeName>
        <fullName evidence="6">16S rRNA 7-methylguanosine methyltransferase</fullName>
        <shortName evidence="6">16S rRNA m7G methyltransferase</shortName>
    </alternativeName>
</protein>
<evidence type="ECO:0000313" key="8">
    <source>
        <dbReference type="Proteomes" id="UP001500238"/>
    </source>
</evidence>
<dbReference type="EMBL" id="BAAAES010000001">
    <property type="protein sequence ID" value="GAA0658698.1"/>
    <property type="molecule type" value="Genomic_DNA"/>
</dbReference>
<comment type="function">
    <text evidence="6">Specifically methylates the N7 position of guanine in position 527 of 16S rRNA.</text>
</comment>
<reference evidence="8" key="1">
    <citation type="journal article" date="2019" name="Int. J. Syst. Evol. Microbiol.">
        <title>The Global Catalogue of Microorganisms (GCM) 10K type strain sequencing project: providing services to taxonomists for standard genome sequencing and annotation.</title>
        <authorList>
            <consortium name="The Broad Institute Genomics Platform"/>
            <consortium name="The Broad Institute Genome Sequencing Center for Infectious Disease"/>
            <person name="Wu L."/>
            <person name="Ma J."/>
        </authorList>
    </citation>
    <scope>NUCLEOTIDE SEQUENCE [LARGE SCALE GENOMIC DNA]</scope>
    <source>
        <strain evidence="8">JCM 14603</strain>
    </source>
</reference>
<feature type="binding site" evidence="6">
    <location>
        <position position="107"/>
    </location>
    <ligand>
        <name>S-adenosyl-L-methionine</name>
        <dbReference type="ChEBI" id="CHEBI:59789"/>
    </ligand>
</feature>
<comment type="caution">
    <text evidence="7">The sequence shown here is derived from an EMBL/GenBank/DDBJ whole genome shotgun (WGS) entry which is preliminary data.</text>
</comment>